<comment type="caution">
    <text evidence="6">The sequence shown here is derived from an EMBL/GenBank/DDBJ whole genome shotgun (WGS) entry which is preliminary data.</text>
</comment>
<organism evidence="6 7">
    <name type="scientific">Polypedilum vanderplanki</name>
    <name type="common">Sleeping chironomid midge</name>
    <dbReference type="NCBI Taxonomy" id="319348"/>
    <lineage>
        <taxon>Eukaryota</taxon>
        <taxon>Metazoa</taxon>
        <taxon>Ecdysozoa</taxon>
        <taxon>Arthropoda</taxon>
        <taxon>Hexapoda</taxon>
        <taxon>Insecta</taxon>
        <taxon>Pterygota</taxon>
        <taxon>Neoptera</taxon>
        <taxon>Endopterygota</taxon>
        <taxon>Diptera</taxon>
        <taxon>Nematocera</taxon>
        <taxon>Chironomoidea</taxon>
        <taxon>Chironomidae</taxon>
        <taxon>Chironominae</taxon>
        <taxon>Polypedilum</taxon>
        <taxon>Polypedilum</taxon>
    </lineage>
</organism>
<dbReference type="FunFam" id="2.60.34.20:FF:000001">
    <property type="entry name" value="protein AAR2 homolog"/>
    <property type="match status" value="1"/>
</dbReference>
<keyword evidence="7" id="KW-1185">Reference proteome</keyword>
<dbReference type="InterPro" id="IPR038516">
    <property type="entry name" value="AAR2_N_sf"/>
</dbReference>
<feature type="domain" description="AAR2 N-terminal" evidence="5">
    <location>
        <begin position="6"/>
        <end position="137"/>
    </location>
</feature>
<dbReference type="PANTHER" id="PTHR12689">
    <property type="entry name" value="A1 CISTRON SPLICING FACTOR AAR2-RELATED"/>
    <property type="match status" value="1"/>
</dbReference>
<evidence type="ECO:0000256" key="2">
    <source>
        <dbReference type="ARBA" id="ARBA00016372"/>
    </source>
</evidence>
<evidence type="ECO:0000259" key="4">
    <source>
        <dbReference type="Pfam" id="PF05282"/>
    </source>
</evidence>
<gene>
    <name evidence="6" type="ORF">PVAND_000560</name>
</gene>
<dbReference type="InterPro" id="IPR033647">
    <property type="entry name" value="Aar2_N"/>
</dbReference>
<dbReference type="Gene3D" id="2.60.34.20">
    <property type="match status" value="1"/>
</dbReference>
<feature type="domain" description="AAR2 C-terminal" evidence="4">
    <location>
        <begin position="194"/>
        <end position="339"/>
    </location>
</feature>
<dbReference type="Pfam" id="PF20981">
    <property type="entry name" value="AAR2_1st"/>
    <property type="match status" value="1"/>
</dbReference>
<dbReference type="AlphaFoldDB" id="A0A9J6BLB6"/>
<sequence>MDSFSFLIVTGTPDNTEFGIDFLAINITEQFRGVKFIPQGPHFVYSSSKDHFGNPSTSRSGFLHYYKGGEILVKEWNAKNEELQDRTRGDVELEKQRIKENIKDLDRFLAMYEFENIGKWKSLTSLITEDAVQRLSPPCKIIRNSVEFKSCTDENRPRGKPEAPIRNVRIRSTDDEAMYLPKMEVIAETQPQYSKLPERYNQFSSPAEKTFNNIDTVNLIDKLFTEITTPSNLLEELQFCFIVYLCCLSIDSLAHWRQILSLLCNSEQAVEKYRTFYLQFINVIKHQLPEIPIEFIEQNSTNTIYLDIKNLLRNLIINGITEPSELLQKHLDDTISWTFEDLLEEDPEDLPQIVDLSS</sequence>
<dbReference type="Proteomes" id="UP001107558">
    <property type="component" value="Chromosome 3"/>
</dbReference>
<dbReference type="Gene3D" id="1.25.40.550">
    <property type="entry name" value="Aar2, C-terminal domain-like"/>
    <property type="match status" value="1"/>
</dbReference>
<dbReference type="PANTHER" id="PTHR12689:SF4">
    <property type="entry name" value="PROTEIN AAR2 HOMOLOG"/>
    <property type="match status" value="1"/>
</dbReference>
<evidence type="ECO:0000256" key="1">
    <source>
        <dbReference type="ARBA" id="ARBA00006281"/>
    </source>
</evidence>
<comment type="similarity">
    <text evidence="1">Belongs to the AAR2 family.</text>
</comment>
<protein>
    <recommendedName>
        <fullName evidence="2">Protein AAR2 homolog</fullName>
    </recommendedName>
    <alternativeName>
        <fullName evidence="3">AAR2 splicing factor homolog</fullName>
    </alternativeName>
</protein>
<accession>A0A9J6BLB6</accession>
<dbReference type="InterPro" id="IPR007946">
    <property type="entry name" value="AAR2"/>
</dbReference>
<evidence type="ECO:0000313" key="7">
    <source>
        <dbReference type="Proteomes" id="UP001107558"/>
    </source>
</evidence>
<name>A0A9J6BLB6_POLVA</name>
<dbReference type="GO" id="GO:0000244">
    <property type="term" value="P:spliceosomal tri-snRNP complex assembly"/>
    <property type="evidence" value="ECO:0007669"/>
    <property type="project" value="TreeGrafter"/>
</dbReference>
<dbReference type="EMBL" id="JADBJN010000003">
    <property type="protein sequence ID" value="KAG5670283.1"/>
    <property type="molecule type" value="Genomic_DNA"/>
</dbReference>
<proteinExistence type="inferred from homology"/>
<evidence type="ECO:0000259" key="5">
    <source>
        <dbReference type="Pfam" id="PF20981"/>
    </source>
</evidence>
<evidence type="ECO:0000256" key="3">
    <source>
        <dbReference type="ARBA" id="ARBA00030625"/>
    </source>
</evidence>
<dbReference type="CDD" id="cd13778">
    <property type="entry name" value="Aar2_C"/>
    <property type="match status" value="1"/>
</dbReference>
<dbReference type="OrthoDB" id="201752at2759"/>
<dbReference type="CDD" id="cd13777">
    <property type="entry name" value="Aar2_N"/>
    <property type="match status" value="1"/>
</dbReference>
<dbReference type="InterPro" id="IPR038514">
    <property type="entry name" value="AAR2_C_sf"/>
</dbReference>
<evidence type="ECO:0000313" key="6">
    <source>
        <dbReference type="EMBL" id="KAG5670283.1"/>
    </source>
</evidence>
<reference evidence="6" key="1">
    <citation type="submission" date="2021-03" db="EMBL/GenBank/DDBJ databases">
        <title>Chromosome level genome of the anhydrobiotic midge Polypedilum vanderplanki.</title>
        <authorList>
            <person name="Yoshida Y."/>
            <person name="Kikawada T."/>
            <person name="Gusev O."/>
        </authorList>
    </citation>
    <scope>NUCLEOTIDE SEQUENCE</scope>
    <source>
        <strain evidence="6">NIAS01</strain>
        <tissue evidence="6">Whole body or cell culture</tissue>
    </source>
</reference>
<dbReference type="InterPro" id="IPR033648">
    <property type="entry name" value="AAR2_C"/>
</dbReference>
<dbReference type="Pfam" id="PF05282">
    <property type="entry name" value="AAR2"/>
    <property type="match status" value="1"/>
</dbReference>